<feature type="compositionally biased region" description="Basic residues" evidence="1">
    <location>
        <begin position="114"/>
        <end position="123"/>
    </location>
</feature>
<gene>
    <name evidence="2" type="ORF">QR98_0035760</name>
</gene>
<feature type="compositionally biased region" description="Polar residues" evidence="1">
    <location>
        <begin position="100"/>
        <end position="113"/>
    </location>
</feature>
<name>A0A132A288_SARSC</name>
<feature type="compositionally biased region" description="Low complexity" evidence="1">
    <location>
        <begin position="68"/>
        <end position="90"/>
    </location>
</feature>
<dbReference type="EMBL" id="JXLN01010102">
    <property type="protein sequence ID" value="KPM05117.1"/>
    <property type="molecule type" value="Genomic_DNA"/>
</dbReference>
<dbReference type="AlphaFoldDB" id="A0A132A288"/>
<organism evidence="2 3">
    <name type="scientific">Sarcoptes scabiei</name>
    <name type="common">Itch mite</name>
    <name type="synonym">Acarus scabiei</name>
    <dbReference type="NCBI Taxonomy" id="52283"/>
    <lineage>
        <taxon>Eukaryota</taxon>
        <taxon>Metazoa</taxon>
        <taxon>Ecdysozoa</taxon>
        <taxon>Arthropoda</taxon>
        <taxon>Chelicerata</taxon>
        <taxon>Arachnida</taxon>
        <taxon>Acari</taxon>
        <taxon>Acariformes</taxon>
        <taxon>Sarcoptiformes</taxon>
        <taxon>Astigmata</taxon>
        <taxon>Psoroptidia</taxon>
        <taxon>Sarcoptoidea</taxon>
        <taxon>Sarcoptidae</taxon>
        <taxon>Sarcoptinae</taxon>
        <taxon>Sarcoptes</taxon>
    </lineage>
</organism>
<evidence type="ECO:0000256" key="1">
    <source>
        <dbReference type="SAM" id="MobiDB-lite"/>
    </source>
</evidence>
<reference evidence="2 3" key="1">
    <citation type="journal article" date="2015" name="Parasit. Vectors">
        <title>Draft genome of the scabies mite.</title>
        <authorList>
            <person name="Rider S.D.Jr."/>
            <person name="Morgan M.S."/>
            <person name="Arlian L.G."/>
        </authorList>
    </citation>
    <scope>NUCLEOTIDE SEQUENCE [LARGE SCALE GENOMIC DNA]</scope>
    <source>
        <strain evidence="2">Arlian Lab</strain>
    </source>
</reference>
<accession>A0A132A288</accession>
<comment type="caution">
    <text evidence="2">The sequence shown here is derived from an EMBL/GenBank/DDBJ whole genome shotgun (WGS) entry which is preliminary data.</text>
</comment>
<dbReference type="Proteomes" id="UP000616769">
    <property type="component" value="Unassembled WGS sequence"/>
</dbReference>
<feature type="region of interest" description="Disordered" evidence="1">
    <location>
        <begin position="42"/>
        <end position="149"/>
    </location>
</feature>
<feature type="compositionally biased region" description="Low complexity" evidence="1">
    <location>
        <begin position="124"/>
        <end position="138"/>
    </location>
</feature>
<sequence>MLHLARQNLPSTSKASYHDYVNQQPNRLINSLATIRPVSDSEAIASQTSSPSTSQTQVATDGISELASSSTSSTPMSSNVTQSNPNSNNRSQRKMVLWDNNPSRTSVTHQQHSSPHRGIRGRMQRGMQSRRGGNIRRGIGNRGQRNFKF</sequence>
<feature type="compositionally biased region" description="Low complexity" evidence="1">
    <location>
        <begin position="46"/>
        <end position="57"/>
    </location>
</feature>
<proteinExistence type="predicted"/>
<dbReference type="VEuPathDB" id="VectorBase:SSCA000227"/>
<dbReference type="OrthoDB" id="6516990at2759"/>
<protein>
    <submittedName>
        <fullName evidence="2">Uncharacterized protein</fullName>
    </submittedName>
</protein>
<evidence type="ECO:0000313" key="3">
    <source>
        <dbReference type="Proteomes" id="UP000616769"/>
    </source>
</evidence>
<evidence type="ECO:0000313" key="2">
    <source>
        <dbReference type="EMBL" id="KPM05117.1"/>
    </source>
</evidence>